<dbReference type="SMART" id="SM00740">
    <property type="entry name" value="PASTA"/>
    <property type="match status" value="3"/>
</dbReference>
<sequence length="257" mass="26620">MLFAALVLVALASAVLTMQFAIHGAEVHVPNLRGMTIAEAHSQTAGLRLNLEVDNHYYSSEVAAGHILTQSPAPNSVVRRDWHVRVADSLGPQKVEVPNTVGLQERVAGLNLRHSSLEEGTPSQLPWSASDPGTVLAQDPQAKAQGIEKPSVNLLVAAPDDAHADGFVMPDLSGLPILTAQALLTHVGIKFDAPKFQDVPIPSVSGTVVPLPASPTAAPPVPAPIHPSAPPGAVIAQSPPAGFKVDVGSTVSLTVAK</sequence>
<dbReference type="InterPro" id="IPR005543">
    <property type="entry name" value="PASTA_dom"/>
</dbReference>
<keyword evidence="1" id="KW-0732">Signal</keyword>
<protein>
    <submittedName>
        <fullName evidence="3">PASTA domain-containing protein</fullName>
    </submittedName>
</protein>
<name>A0ABW1ENE0_9BACT</name>
<comment type="caution">
    <text evidence="3">The sequence shown here is derived from an EMBL/GenBank/DDBJ whole genome shotgun (WGS) entry which is preliminary data.</text>
</comment>
<dbReference type="RefSeq" id="WP_263341922.1">
    <property type="nucleotide sequence ID" value="NZ_JAGSYH010000008.1"/>
</dbReference>
<evidence type="ECO:0000313" key="4">
    <source>
        <dbReference type="Proteomes" id="UP001596091"/>
    </source>
</evidence>
<dbReference type="CDD" id="cd06577">
    <property type="entry name" value="PASTA_pknB"/>
    <property type="match status" value="2"/>
</dbReference>
<keyword evidence="4" id="KW-1185">Reference proteome</keyword>
<evidence type="ECO:0000256" key="1">
    <source>
        <dbReference type="SAM" id="SignalP"/>
    </source>
</evidence>
<feature type="domain" description="PASTA" evidence="2">
    <location>
        <begin position="163"/>
        <end position="257"/>
    </location>
</feature>
<gene>
    <name evidence="3" type="ORF">ACFPT7_24175</name>
</gene>
<feature type="chain" id="PRO_5046478609" evidence="1">
    <location>
        <begin position="25"/>
        <end position="257"/>
    </location>
</feature>
<evidence type="ECO:0000313" key="3">
    <source>
        <dbReference type="EMBL" id="MFC5865424.1"/>
    </source>
</evidence>
<dbReference type="EMBL" id="JBHSPH010000020">
    <property type="protein sequence ID" value="MFC5865424.1"/>
    <property type="molecule type" value="Genomic_DNA"/>
</dbReference>
<feature type="domain" description="PASTA" evidence="2">
    <location>
        <begin position="91"/>
        <end position="159"/>
    </location>
</feature>
<organism evidence="3 4">
    <name type="scientific">Acidicapsa dinghuensis</name>
    <dbReference type="NCBI Taxonomy" id="2218256"/>
    <lineage>
        <taxon>Bacteria</taxon>
        <taxon>Pseudomonadati</taxon>
        <taxon>Acidobacteriota</taxon>
        <taxon>Terriglobia</taxon>
        <taxon>Terriglobales</taxon>
        <taxon>Acidobacteriaceae</taxon>
        <taxon>Acidicapsa</taxon>
    </lineage>
</organism>
<evidence type="ECO:0000259" key="2">
    <source>
        <dbReference type="PROSITE" id="PS51178"/>
    </source>
</evidence>
<reference evidence="4" key="1">
    <citation type="journal article" date="2019" name="Int. J. Syst. Evol. Microbiol.">
        <title>The Global Catalogue of Microorganisms (GCM) 10K type strain sequencing project: providing services to taxonomists for standard genome sequencing and annotation.</title>
        <authorList>
            <consortium name="The Broad Institute Genomics Platform"/>
            <consortium name="The Broad Institute Genome Sequencing Center for Infectious Disease"/>
            <person name="Wu L."/>
            <person name="Ma J."/>
        </authorList>
    </citation>
    <scope>NUCLEOTIDE SEQUENCE [LARGE SCALE GENOMIC DNA]</scope>
    <source>
        <strain evidence="4">JCM 4087</strain>
    </source>
</reference>
<dbReference type="Proteomes" id="UP001596091">
    <property type="component" value="Unassembled WGS sequence"/>
</dbReference>
<proteinExistence type="predicted"/>
<dbReference type="PROSITE" id="PS51178">
    <property type="entry name" value="PASTA"/>
    <property type="match status" value="2"/>
</dbReference>
<dbReference type="Pfam" id="PF03793">
    <property type="entry name" value="PASTA"/>
    <property type="match status" value="2"/>
</dbReference>
<dbReference type="Gene3D" id="3.30.10.20">
    <property type="match status" value="3"/>
</dbReference>
<accession>A0ABW1ENE0</accession>
<feature type="signal peptide" evidence="1">
    <location>
        <begin position="1"/>
        <end position="24"/>
    </location>
</feature>